<proteinExistence type="predicted"/>
<dbReference type="STRING" id="1915400.FM21_32855"/>
<accession>A0A086MRR8</accession>
<dbReference type="InterPro" id="IPR036661">
    <property type="entry name" value="Luciferase-like_sf"/>
</dbReference>
<gene>
    <name evidence="3" type="ORF">FM21_32855</name>
</gene>
<evidence type="ECO:0000313" key="3">
    <source>
        <dbReference type="EMBL" id="KFG71586.1"/>
    </source>
</evidence>
<dbReference type="SUPFAM" id="SSF51679">
    <property type="entry name" value="Bacterial luciferase-like"/>
    <property type="match status" value="1"/>
</dbReference>
<keyword evidence="4" id="KW-1185">Reference proteome</keyword>
<dbReference type="Proteomes" id="UP000029095">
    <property type="component" value="Unassembled WGS sequence"/>
</dbReference>
<name>A0A086MRR8_9ACTN</name>
<evidence type="ECO:0000256" key="1">
    <source>
        <dbReference type="ARBA" id="ARBA00007789"/>
    </source>
</evidence>
<dbReference type="InterPro" id="IPR050766">
    <property type="entry name" value="Bact_Lucif_Oxidored"/>
</dbReference>
<dbReference type="InterPro" id="IPR019949">
    <property type="entry name" value="CmoO-like"/>
</dbReference>
<dbReference type="AlphaFoldDB" id="A0A086MRR8"/>
<sequence length="348" mass="37626">MQLSVIDQSPVPDGSTPSEALQHTLELATLADSLGYHRYWVAEHHASPFQAGAAPEILVGQILARTSGIRVGSGGVLLPYYSPFKVAEVFRVLHALYPDRVDLGIGRAHLSREPAVRALRRDAADPAGGNGFLEKIEELRAFLHREEFPPGHPYEGLRPSPDMPGGPDIWVLGASAASAEATARLGLPYAYAHFLGPDQTEQAVRSYRDAFAAHAPGDRPRVILGIGVYCAETEDEANALFSGHRLFRKRMEEGTAGPVPSPQQAIEELGADVALAPDPGPGHDGHDPYVRNAVGTPEQVHARITGLADTLGVDEVIVINSIHDHKARMRCYELLAEAFGLRPRAEHR</sequence>
<reference evidence="3 4" key="1">
    <citation type="submission" date="2014-05" db="EMBL/GenBank/DDBJ databases">
        <title>Complete genome sequence of the Streptomyces mutabilis TRM45540.</title>
        <authorList>
            <person name="Luo X."/>
            <person name="Zhang L."/>
        </authorList>
    </citation>
    <scope>NUCLEOTIDE SEQUENCE [LARGE SCALE GENOMIC DNA]</scope>
    <source>
        <strain evidence="3 4">TRM45540</strain>
    </source>
</reference>
<dbReference type="PANTHER" id="PTHR30137:SF20">
    <property type="entry name" value="N-ACETYL-S-ALKYLCYSTEINE MONOOXYGENASE"/>
    <property type="match status" value="1"/>
</dbReference>
<dbReference type="InterPro" id="IPR011251">
    <property type="entry name" value="Luciferase-like_dom"/>
</dbReference>
<dbReference type="GO" id="GO:0016705">
    <property type="term" value="F:oxidoreductase activity, acting on paired donors, with incorporation or reduction of molecular oxygen"/>
    <property type="evidence" value="ECO:0007669"/>
    <property type="project" value="InterPro"/>
</dbReference>
<dbReference type="EMBL" id="JNFQ01000006">
    <property type="protein sequence ID" value="KFG71586.1"/>
    <property type="molecule type" value="Genomic_DNA"/>
</dbReference>
<dbReference type="NCBIfam" id="TIGR03558">
    <property type="entry name" value="oxido_grp_1"/>
    <property type="match status" value="1"/>
</dbReference>
<evidence type="ECO:0000313" key="4">
    <source>
        <dbReference type="Proteomes" id="UP000029095"/>
    </source>
</evidence>
<protein>
    <recommendedName>
        <fullName evidence="2">Luciferase-like domain-containing protein</fullName>
    </recommendedName>
</protein>
<dbReference type="RefSeq" id="WP_043384993.1">
    <property type="nucleotide sequence ID" value="NZ_KN039949.1"/>
</dbReference>
<evidence type="ECO:0000259" key="2">
    <source>
        <dbReference type="Pfam" id="PF00296"/>
    </source>
</evidence>
<comment type="similarity">
    <text evidence="1">To bacterial alkanal monooxygenase alpha and beta chains.</text>
</comment>
<comment type="caution">
    <text evidence="3">The sequence shown here is derived from an EMBL/GenBank/DDBJ whole genome shotgun (WGS) entry which is preliminary data.</text>
</comment>
<dbReference type="HOGENOM" id="CLU_027853_9_0_11"/>
<dbReference type="Pfam" id="PF00296">
    <property type="entry name" value="Bac_luciferase"/>
    <property type="match status" value="1"/>
</dbReference>
<dbReference type="Gene3D" id="3.20.20.30">
    <property type="entry name" value="Luciferase-like domain"/>
    <property type="match status" value="1"/>
</dbReference>
<feature type="domain" description="Luciferase-like" evidence="2">
    <location>
        <begin position="1"/>
        <end position="310"/>
    </location>
</feature>
<organism evidence="3 4">
    <name type="scientific">Streptomyces mutabilis</name>
    <dbReference type="NCBI Taxonomy" id="67332"/>
    <lineage>
        <taxon>Bacteria</taxon>
        <taxon>Bacillati</taxon>
        <taxon>Actinomycetota</taxon>
        <taxon>Actinomycetes</taxon>
        <taxon>Kitasatosporales</taxon>
        <taxon>Streptomycetaceae</taxon>
        <taxon>Streptomyces</taxon>
    </lineage>
</organism>
<dbReference type="PANTHER" id="PTHR30137">
    <property type="entry name" value="LUCIFERASE-LIKE MONOOXYGENASE"/>
    <property type="match status" value="1"/>
</dbReference>
<dbReference type="GO" id="GO:0005829">
    <property type="term" value="C:cytosol"/>
    <property type="evidence" value="ECO:0007669"/>
    <property type="project" value="TreeGrafter"/>
</dbReference>